<feature type="repeat" description="WD" evidence="3">
    <location>
        <begin position="49"/>
        <end position="90"/>
    </location>
</feature>
<keyword evidence="4" id="KW-0472">Membrane</keyword>
<dbReference type="PROSITE" id="PS51318">
    <property type="entry name" value="TAT"/>
    <property type="match status" value="1"/>
</dbReference>
<dbReference type="PRINTS" id="PR00320">
    <property type="entry name" value="GPROTEINBRPT"/>
</dbReference>
<dbReference type="InterPro" id="IPR019775">
    <property type="entry name" value="WD40_repeat_CS"/>
</dbReference>
<dbReference type="AlphaFoldDB" id="A0A7V8VFR8"/>
<accession>A0A7V8VFR8</accession>
<keyword evidence="1 3" id="KW-0853">WD repeat</keyword>
<evidence type="ECO:0000256" key="1">
    <source>
        <dbReference type="ARBA" id="ARBA00022574"/>
    </source>
</evidence>
<dbReference type="PROSITE" id="PS00678">
    <property type="entry name" value="WD_REPEATS_1"/>
    <property type="match status" value="1"/>
</dbReference>
<dbReference type="InterPro" id="IPR036322">
    <property type="entry name" value="WD40_repeat_dom_sf"/>
</dbReference>
<dbReference type="InterPro" id="IPR006311">
    <property type="entry name" value="TAT_signal"/>
</dbReference>
<evidence type="ECO:0000313" key="6">
    <source>
        <dbReference type="Proteomes" id="UP000542342"/>
    </source>
</evidence>
<dbReference type="Gene3D" id="2.130.10.10">
    <property type="entry name" value="YVTN repeat-like/Quinoprotein amine dehydrogenase"/>
    <property type="match status" value="2"/>
</dbReference>
<dbReference type="InterPro" id="IPR020472">
    <property type="entry name" value="WD40_PAC1"/>
</dbReference>
<evidence type="ECO:0000256" key="3">
    <source>
        <dbReference type="PROSITE-ProRule" id="PRU00221"/>
    </source>
</evidence>
<name>A0A7V8VFR8_9BACT</name>
<sequence>MSRSERPCRGRESWPSRREYVLGLASGVGLAVTGLWEAVRGAEAVPRRLEGHSDNIYALVSEPQGRWLASVSEDATIRIWDWPEGKLRHRLRGEDAFYDAVVDTASGHILACDGGGRLHRFDPTTGRVLRQWKSHNDPVYALGLSGDGQLLAAGGGEHDPVCRLWSLANGQCLRTLEGHGDALYGLAFSSDGRWLASASADHTVRIWSPASGQLRHVLQHDNYVYRCRFAPQSSLLATACHDKRLRLWNVETGQCVATFTEAKGPLFAVAFSPDGRHLLAAGEDRKVRVYDLKQRECLGVVAESKDVLYALGFTVGAEPMLAAAGGDSRVHLVPWQPQRLRP</sequence>
<feature type="transmembrane region" description="Helical" evidence="4">
    <location>
        <begin position="20"/>
        <end position="39"/>
    </location>
</feature>
<reference evidence="5 6" key="1">
    <citation type="submission" date="2020-07" db="EMBL/GenBank/DDBJ databases">
        <title>Thermogemmata thermophila gen. nov., sp. nov., a novel moderate thermophilic planctomycete from a Kamchatka hot spring.</title>
        <authorList>
            <person name="Elcheninov A.G."/>
            <person name="Podosokorskaya O.A."/>
            <person name="Kovaleva O.L."/>
            <person name="Novikov A."/>
            <person name="Bonch-Osmolovskaya E.A."/>
            <person name="Toshchakov S.V."/>
            <person name="Kublanov I.V."/>
        </authorList>
    </citation>
    <scope>NUCLEOTIDE SEQUENCE [LARGE SCALE GENOMIC DNA]</scope>
    <source>
        <strain evidence="5 6">2918</strain>
    </source>
</reference>
<protein>
    <submittedName>
        <fullName evidence="5">WD40 repeat domain-containing protein</fullName>
    </submittedName>
</protein>
<dbReference type="Pfam" id="PF00400">
    <property type="entry name" value="WD40"/>
    <property type="match status" value="5"/>
</dbReference>
<evidence type="ECO:0000313" key="5">
    <source>
        <dbReference type="EMBL" id="MBA2227224.1"/>
    </source>
</evidence>
<dbReference type="EMBL" id="JACEFB010000012">
    <property type="protein sequence ID" value="MBA2227224.1"/>
    <property type="molecule type" value="Genomic_DNA"/>
</dbReference>
<dbReference type="PROSITE" id="PS50294">
    <property type="entry name" value="WD_REPEATS_REGION"/>
    <property type="match status" value="4"/>
</dbReference>
<dbReference type="Proteomes" id="UP000542342">
    <property type="component" value="Unassembled WGS sequence"/>
</dbReference>
<proteinExistence type="predicted"/>
<keyword evidence="2" id="KW-0677">Repeat</keyword>
<feature type="repeat" description="WD" evidence="3">
    <location>
        <begin position="217"/>
        <end position="258"/>
    </location>
</feature>
<gene>
    <name evidence="5" type="ORF">H0921_13765</name>
</gene>
<feature type="repeat" description="WD" evidence="3">
    <location>
        <begin position="176"/>
        <end position="217"/>
    </location>
</feature>
<keyword evidence="4" id="KW-0812">Transmembrane</keyword>
<keyword evidence="4" id="KW-1133">Transmembrane helix</keyword>
<keyword evidence="6" id="KW-1185">Reference proteome</keyword>
<dbReference type="PROSITE" id="PS50082">
    <property type="entry name" value="WD_REPEATS_2"/>
    <property type="match status" value="4"/>
</dbReference>
<evidence type="ECO:0000256" key="2">
    <source>
        <dbReference type="ARBA" id="ARBA00022737"/>
    </source>
</evidence>
<dbReference type="InterPro" id="IPR001680">
    <property type="entry name" value="WD40_rpt"/>
</dbReference>
<evidence type="ECO:0000256" key="4">
    <source>
        <dbReference type="SAM" id="Phobius"/>
    </source>
</evidence>
<dbReference type="SMART" id="SM00320">
    <property type="entry name" value="WD40"/>
    <property type="match status" value="7"/>
</dbReference>
<organism evidence="5 6">
    <name type="scientific">Thermogemmata fonticola</name>
    <dbReference type="NCBI Taxonomy" id="2755323"/>
    <lineage>
        <taxon>Bacteria</taxon>
        <taxon>Pseudomonadati</taxon>
        <taxon>Planctomycetota</taxon>
        <taxon>Planctomycetia</taxon>
        <taxon>Gemmatales</taxon>
        <taxon>Gemmataceae</taxon>
        <taxon>Thermogemmata</taxon>
    </lineage>
</organism>
<dbReference type="RefSeq" id="WP_194539092.1">
    <property type="nucleotide sequence ID" value="NZ_JACEFB010000012.1"/>
</dbReference>
<dbReference type="PANTHER" id="PTHR19879:SF9">
    <property type="entry name" value="TRANSCRIPTION INITIATION FACTOR TFIID SUBUNIT 5"/>
    <property type="match status" value="1"/>
</dbReference>
<feature type="repeat" description="WD" evidence="3">
    <location>
        <begin position="259"/>
        <end position="300"/>
    </location>
</feature>
<dbReference type="CDD" id="cd00200">
    <property type="entry name" value="WD40"/>
    <property type="match status" value="1"/>
</dbReference>
<dbReference type="PANTHER" id="PTHR19879">
    <property type="entry name" value="TRANSCRIPTION INITIATION FACTOR TFIID"/>
    <property type="match status" value="1"/>
</dbReference>
<dbReference type="InterPro" id="IPR015943">
    <property type="entry name" value="WD40/YVTN_repeat-like_dom_sf"/>
</dbReference>
<dbReference type="SUPFAM" id="SSF50978">
    <property type="entry name" value="WD40 repeat-like"/>
    <property type="match status" value="1"/>
</dbReference>
<comment type="caution">
    <text evidence="5">The sequence shown here is derived from an EMBL/GenBank/DDBJ whole genome shotgun (WGS) entry which is preliminary data.</text>
</comment>